<dbReference type="InterPro" id="IPR008928">
    <property type="entry name" value="6-hairpin_glycosidase_sf"/>
</dbReference>
<keyword evidence="3" id="KW-1185">Reference proteome</keyword>
<evidence type="ECO:0000313" key="2">
    <source>
        <dbReference type="EMBL" id="ATY84133.1"/>
    </source>
</evidence>
<dbReference type="InterPro" id="IPR036249">
    <property type="entry name" value="Thioredoxin-like_sf"/>
</dbReference>
<proteinExistence type="predicted"/>
<evidence type="ECO:0000313" key="3">
    <source>
        <dbReference type="Proteomes" id="UP000231932"/>
    </source>
</evidence>
<evidence type="ECO:0000259" key="1">
    <source>
        <dbReference type="Pfam" id="PF03190"/>
    </source>
</evidence>
<dbReference type="KEGG" id="kyr:CVV65_03525"/>
<dbReference type="Pfam" id="PF03190">
    <property type="entry name" value="Thioredox_DsbH"/>
    <property type="match status" value="1"/>
</dbReference>
<dbReference type="Proteomes" id="UP000231932">
    <property type="component" value="Chromosome"/>
</dbReference>
<accession>A0A2K8N3T8</accession>
<dbReference type="RefSeq" id="WP_100666963.1">
    <property type="nucleotide sequence ID" value="NZ_CP024955.1"/>
</dbReference>
<dbReference type="Gene3D" id="1.50.10.10">
    <property type="match status" value="1"/>
</dbReference>
<protein>
    <submittedName>
        <fullName evidence="2">Thioredoxin domain-containing protein</fullName>
    </submittedName>
</protein>
<organism evidence="2 3">
    <name type="scientific">Kyrpidia spormannii</name>
    <dbReference type="NCBI Taxonomy" id="2055160"/>
    <lineage>
        <taxon>Bacteria</taxon>
        <taxon>Bacillati</taxon>
        <taxon>Bacillota</taxon>
        <taxon>Bacilli</taxon>
        <taxon>Bacillales</taxon>
        <taxon>Alicyclobacillaceae</taxon>
        <taxon>Kyrpidia</taxon>
    </lineage>
</organism>
<dbReference type="SUPFAM" id="SSF52833">
    <property type="entry name" value="Thioredoxin-like"/>
    <property type="match status" value="1"/>
</dbReference>
<dbReference type="InterPro" id="IPR004879">
    <property type="entry name" value="Ssp411-like_TRX"/>
</dbReference>
<dbReference type="SUPFAM" id="SSF48208">
    <property type="entry name" value="Six-hairpin glycosidases"/>
    <property type="match status" value="1"/>
</dbReference>
<dbReference type="CDD" id="cd02955">
    <property type="entry name" value="SSP411"/>
    <property type="match status" value="1"/>
</dbReference>
<name>A0A2K8N3T8_9BACL</name>
<reference evidence="3" key="1">
    <citation type="submission" date="2017-11" db="EMBL/GenBank/DDBJ databases">
        <title>Complete Genome Sequence of Kyrpidia sp. Strain EA-1, a thermophilic, hydrogen-oxidizing Bacterium, isolated from the Azores.</title>
        <authorList>
            <person name="Reiner J.E."/>
            <person name="Lapp C.J."/>
            <person name="Bunk B."/>
            <person name="Gescher J."/>
        </authorList>
    </citation>
    <scope>NUCLEOTIDE SEQUENCE [LARGE SCALE GENOMIC DNA]</scope>
    <source>
        <strain evidence="3">EA-1</strain>
    </source>
</reference>
<gene>
    <name evidence="2" type="ORF">CVV65_03525</name>
</gene>
<dbReference type="PIRSF" id="PIRSF006402">
    <property type="entry name" value="UCP006402_thioredoxin"/>
    <property type="match status" value="1"/>
</dbReference>
<dbReference type="Gene3D" id="3.40.30.10">
    <property type="entry name" value="Glutaredoxin"/>
    <property type="match status" value="1"/>
</dbReference>
<dbReference type="InterPro" id="IPR012341">
    <property type="entry name" value="6hp_glycosidase-like_sf"/>
</dbReference>
<dbReference type="GO" id="GO:0005975">
    <property type="term" value="P:carbohydrate metabolic process"/>
    <property type="evidence" value="ECO:0007669"/>
    <property type="project" value="InterPro"/>
</dbReference>
<feature type="domain" description="Spermatogenesis-associated protein 20-like TRX" evidence="1">
    <location>
        <begin position="8"/>
        <end position="168"/>
    </location>
</feature>
<sequence>MTTTNNKPNRLAREKSPYLLQHAYNPVDWFPWSEEAFEKAKKENKPIFLSIGYSTCHWCHVMERESFEDPEVAELLNRHFVAIKVDREERPDVDHLYMAACQALTGQGGWPLTVFLTPEKEPFYAGTYFPKRSRYGRPGLMELLTRVAQLWEKGADRVKDAGRHLTGQIGEALGRTAQGEVDAGTLTRAFEQLLASYDHTFGGFGQAPKFPRPHDLLFLLRYGVRSGRREAFDMVQGTLEGMRRGGIWDHVGFGFARYSTDRRWLIPHFEKMLYDNALLVLTYLEAYQALGDQRWAQTAREIVTYVRREMTDPGGGFYSAEDADSEGEEGKFYVWTPQEIAEAVGPEDGEVLCRYFGVTEEGNFEGGRSVLNEIDTDVDLLARELGMTPEEIDGKVRRGLEILRSVRDRRVHPHKDDKILTAWNGLMIAALARGARVLGDADYLVSARRAAEWLWRTLRQGDGRLLARYRDGEAGILGYLDDYAFYIWGLLELYQAGGDVVWLRRAIRLAQDVRTLFWDENEGGCFLTGSDAEALWSRPKTAEDGALPSGNSVLALDLLWLGRLTGDPAWERWAEAQLRAFAGAVSRYPAGYTFFLTAWDFAVGPSEEIVVAEPVRDEAGDSGEDFVGGPQAQGSFAAARWPAEVRRLYLPRALWVVRPDGAEGDRVSEVLPWVSGHRSKGRQTQVYICRGNACERPVLWAEALQRLQSIGSGFVEE</sequence>
<dbReference type="PANTHER" id="PTHR42899">
    <property type="entry name" value="SPERMATOGENESIS-ASSOCIATED PROTEIN 20"/>
    <property type="match status" value="1"/>
</dbReference>
<dbReference type="EMBL" id="CP024955">
    <property type="protein sequence ID" value="ATY84133.1"/>
    <property type="molecule type" value="Genomic_DNA"/>
</dbReference>
<dbReference type="OrthoDB" id="9762614at2"/>
<dbReference type="PANTHER" id="PTHR42899:SF1">
    <property type="entry name" value="SPERMATOGENESIS-ASSOCIATED PROTEIN 20"/>
    <property type="match status" value="1"/>
</dbReference>
<dbReference type="Gene3D" id="1.50.10.20">
    <property type="match status" value="1"/>
</dbReference>
<dbReference type="AlphaFoldDB" id="A0A2K8N3T8"/>
<dbReference type="InterPro" id="IPR024705">
    <property type="entry name" value="Ssp411"/>
</dbReference>